<keyword evidence="3 12" id="KW-0949">S-adenosyl-L-methionine</keyword>
<dbReference type="NCBIfam" id="TIGR02666">
    <property type="entry name" value="moaA"/>
    <property type="match status" value="1"/>
</dbReference>
<feature type="binding site" evidence="12">
    <location>
        <position position="34"/>
    </location>
    <ligand>
        <name>[4Fe-4S] cluster</name>
        <dbReference type="ChEBI" id="CHEBI:49883"/>
        <label>1</label>
        <note>4Fe-4S-S-AdoMet</note>
    </ligand>
</feature>
<evidence type="ECO:0000256" key="10">
    <source>
        <dbReference type="ARBA" id="ARBA00023239"/>
    </source>
</evidence>
<dbReference type="EC" id="4.1.99.22" evidence="1 12"/>
<keyword evidence="4 12" id="KW-0479">Metal-binding</keyword>
<keyword evidence="8 12" id="KW-0342">GTP-binding</keyword>
<dbReference type="SFLD" id="SFLDS00029">
    <property type="entry name" value="Radical_SAM"/>
    <property type="match status" value="1"/>
</dbReference>
<dbReference type="SUPFAM" id="SSF102114">
    <property type="entry name" value="Radical SAM enzymes"/>
    <property type="match status" value="1"/>
</dbReference>
<dbReference type="GO" id="GO:0061799">
    <property type="term" value="F:cyclic pyranopterin monophosphate synthase activity"/>
    <property type="evidence" value="ECO:0007669"/>
    <property type="project" value="TreeGrafter"/>
</dbReference>
<dbReference type="InterPro" id="IPR013785">
    <property type="entry name" value="Aldolase_TIM"/>
</dbReference>
<feature type="binding site" evidence="12">
    <location>
        <position position="31"/>
    </location>
    <ligand>
        <name>[4Fe-4S] cluster</name>
        <dbReference type="ChEBI" id="CHEBI:49883"/>
        <label>1</label>
        <note>4Fe-4S-S-AdoMet</note>
    </ligand>
</feature>
<dbReference type="CDD" id="cd21117">
    <property type="entry name" value="Twitch_MoaA"/>
    <property type="match status" value="1"/>
</dbReference>
<comment type="similarity">
    <text evidence="12">Belongs to the radical SAM superfamily. MoaA family.</text>
</comment>
<dbReference type="Gene3D" id="3.20.20.70">
    <property type="entry name" value="Aldolase class I"/>
    <property type="match status" value="1"/>
</dbReference>
<dbReference type="GO" id="GO:1904047">
    <property type="term" value="F:S-adenosyl-L-methionine binding"/>
    <property type="evidence" value="ECO:0007669"/>
    <property type="project" value="UniProtKB-UniRule"/>
</dbReference>
<comment type="cofactor">
    <cofactor evidence="12">
        <name>[4Fe-4S] cluster</name>
        <dbReference type="ChEBI" id="CHEBI:49883"/>
    </cofactor>
    <text evidence="12">Binds 2 [4Fe-4S] clusters. Binds 1 [4Fe-4S] cluster coordinated with 3 cysteines and an exchangeable S-adenosyl-L-methionine and 1 [4Fe-4S] cluster coordinated with 3 cysteines and the GTP-derived substrate.</text>
</comment>
<comment type="function">
    <text evidence="12">Catalyzes the cyclization of GTP to (8S)-3',8-cyclo-7,8-dihydroguanosine 5'-triphosphate.</text>
</comment>
<organism evidence="14 15">
    <name type="scientific">Paludibaculum fermentans</name>
    <dbReference type="NCBI Taxonomy" id="1473598"/>
    <lineage>
        <taxon>Bacteria</taxon>
        <taxon>Pseudomonadati</taxon>
        <taxon>Acidobacteriota</taxon>
        <taxon>Terriglobia</taxon>
        <taxon>Bryobacterales</taxon>
        <taxon>Bryobacteraceae</taxon>
        <taxon>Paludibaculum</taxon>
    </lineage>
</organism>
<dbReference type="KEGG" id="pfer:IRI77_25175"/>
<dbReference type="InterPro" id="IPR058240">
    <property type="entry name" value="rSAM_sf"/>
</dbReference>
<reference evidence="14 15" key="1">
    <citation type="submission" date="2020-10" db="EMBL/GenBank/DDBJ databases">
        <title>Complete genome sequence of Paludibaculum fermentans P105T, a facultatively anaerobic acidobacterium capable of dissimilatory Fe(III) reduction.</title>
        <authorList>
            <person name="Dedysh S.N."/>
            <person name="Beletsky A.V."/>
            <person name="Kulichevskaya I.S."/>
            <person name="Mardanov A.V."/>
            <person name="Ravin N.V."/>
        </authorList>
    </citation>
    <scope>NUCLEOTIDE SEQUENCE [LARGE SCALE GENOMIC DNA]</scope>
    <source>
        <strain evidence="14 15">P105</strain>
    </source>
</reference>
<feature type="binding site" evidence="12">
    <location>
        <position position="70"/>
    </location>
    <ligand>
        <name>GTP</name>
        <dbReference type="ChEBI" id="CHEBI:37565"/>
    </ligand>
</feature>
<feature type="binding site" evidence="12">
    <location>
        <position position="74"/>
    </location>
    <ligand>
        <name>S-adenosyl-L-methionine</name>
        <dbReference type="ChEBI" id="CHEBI:59789"/>
    </ligand>
</feature>
<dbReference type="GO" id="GO:0051539">
    <property type="term" value="F:4 iron, 4 sulfur cluster binding"/>
    <property type="evidence" value="ECO:0007669"/>
    <property type="project" value="UniProtKB-UniRule"/>
</dbReference>
<dbReference type="SFLD" id="SFLDG01386">
    <property type="entry name" value="main_SPASM_domain-containing"/>
    <property type="match status" value="1"/>
</dbReference>
<keyword evidence="10 12" id="KW-0456">Lyase</keyword>
<protein>
    <recommendedName>
        <fullName evidence="1 12">GTP 3',8-cyclase</fullName>
        <ecNumber evidence="1 12">4.1.99.22</ecNumber>
    </recommendedName>
    <alternativeName>
        <fullName evidence="12">Molybdenum cofactor biosynthesis protein A</fullName>
    </alternativeName>
</protein>
<feature type="binding site" evidence="12">
    <location>
        <position position="20"/>
    </location>
    <ligand>
        <name>GTP</name>
        <dbReference type="ChEBI" id="CHEBI:37565"/>
    </ligand>
</feature>
<dbReference type="CDD" id="cd01335">
    <property type="entry name" value="Radical_SAM"/>
    <property type="match status" value="1"/>
</dbReference>
<dbReference type="HAMAP" id="MF_01225_B">
    <property type="entry name" value="MoaA_B"/>
    <property type="match status" value="1"/>
</dbReference>
<evidence type="ECO:0000256" key="11">
    <source>
        <dbReference type="ARBA" id="ARBA00048697"/>
    </source>
</evidence>
<evidence type="ECO:0000256" key="6">
    <source>
        <dbReference type="ARBA" id="ARBA00023004"/>
    </source>
</evidence>
<dbReference type="GO" id="GO:0046872">
    <property type="term" value="F:metal ion binding"/>
    <property type="evidence" value="ECO:0007669"/>
    <property type="project" value="UniProtKB-KW"/>
</dbReference>
<keyword evidence="7 12" id="KW-0411">Iron-sulfur</keyword>
<keyword evidence="6 12" id="KW-0408">Iron</keyword>
<dbReference type="SMART" id="SM00729">
    <property type="entry name" value="Elp3"/>
    <property type="match status" value="1"/>
</dbReference>
<dbReference type="InterPro" id="IPR007197">
    <property type="entry name" value="rSAM"/>
</dbReference>
<comment type="caution">
    <text evidence="12">Lacks conserved residue(s) required for the propagation of feature annotation.</text>
</comment>
<feature type="binding site" evidence="12">
    <location>
        <position position="196"/>
    </location>
    <ligand>
        <name>S-adenosyl-L-methionine</name>
        <dbReference type="ChEBI" id="CHEBI:59789"/>
    </ligand>
</feature>
<dbReference type="PANTHER" id="PTHR22960">
    <property type="entry name" value="MOLYBDOPTERIN COFACTOR SYNTHESIS PROTEIN A"/>
    <property type="match status" value="1"/>
</dbReference>
<dbReference type="Pfam" id="PF04055">
    <property type="entry name" value="Radical_SAM"/>
    <property type="match status" value="1"/>
</dbReference>
<feature type="binding site" evidence="12">
    <location>
        <position position="162"/>
    </location>
    <ligand>
        <name>GTP</name>
        <dbReference type="ChEBI" id="CHEBI:37565"/>
    </ligand>
</feature>
<keyword evidence="15" id="KW-1185">Reference proteome</keyword>
<evidence type="ECO:0000256" key="2">
    <source>
        <dbReference type="ARBA" id="ARBA00022485"/>
    </source>
</evidence>
<dbReference type="InterPro" id="IPR010505">
    <property type="entry name" value="MoaA_twitch"/>
</dbReference>
<feature type="binding site" evidence="12">
    <location>
        <begin position="266"/>
        <end position="268"/>
    </location>
    <ligand>
        <name>GTP</name>
        <dbReference type="ChEBI" id="CHEBI:37565"/>
    </ligand>
</feature>
<dbReference type="InterPro" id="IPR006638">
    <property type="entry name" value="Elp3/MiaA/NifB-like_rSAM"/>
</dbReference>
<feature type="binding site" evidence="12">
    <location>
        <position position="278"/>
    </location>
    <ligand>
        <name>[4Fe-4S] cluster</name>
        <dbReference type="ChEBI" id="CHEBI:49883"/>
        <label>2</label>
        <note>4Fe-4S-substrate</note>
    </ligand>
</feature>
<dbReference type="EMBL" id="CP063849">
    <property type="protein sequence ID" value="QOY86085.1"/>
    <property type="molecule type" value="Genomic_DNA"/>
</dbReference>
<dbReference type="RefSeq" id="WP_194447754.1">
    <property type="nucleotide sequence ID" value="NZ_CP063849.1"/>
</dbReference>
<evidence type="ECO:0000256" key="12">
    <source>
        <dbReference type="HAMAP-Rule" id="MF_01225"/>
    </source>
</evidence>
<name>A0A7S7NM47_PALFE</name>
<dbReference type="GO" id="GO:0061798">
    <property type="term" value="F:GTP 3',8'-cyclase activity"/>
    <property type="evidence" value="ECO:0007669"/>
    <property type="project" value="UniProtKB-UniRule"/>
</dbReference>
<keyword evidence="2 12" id="KW-0004">4Fe-4S</keyword>
<feature type="binding site" evidence="12">
    <location>
        <position position="101"/>
    </location>
    <ligand>
        <name>GTP</name>
        <dbReference type="ChEBI" id="CHEBI:37565"/>
    </ligand>
</feature>
<feature type="domain" description="Radical SAM core" evidence="13">
    <location>
        <begin position="11"/>
        <end position="235"/>
    </location>
</feature>
<feature type="binding site" evidence="12">
    <location>
        <position position="264"/>
    </location>
    <ligand>
        <name>[4Fe-4S] cluster</name>
        <dbReference type="ChEBI" id="CHEBI:49883"/>
        <label>2</label>
        <note>4Fe-4S-substrate</note>
    </ligand>
</feature>
<proteinExistence type="inferred from homology"/>
<accession>A0A7S7NM47</accession>
<keyword evidence="9 12" id="KW-0501">Molybdenum cofactor biosynthesis</keyword>
<dbReference type="Pfam" id="PF06463">
    <property type="entry name" value="Mob_synth_C"/>
    <property type="match status" value="1"/>
</dbReference>
<dbReference type="UniPathway" id="UPA00344"/>
<feature type="binding site" evidence="12">
    <location>
        <position position="27"/>
    </location>
    <ligand>
        <name>[4Fe-4S] cluster</name>
        <dbReference type="ChEBI" id="CHEBI:49883"/>
        <label>1</label>
        <note>4Fe-4S-S-AdoMet</note>
    </ligand>
</feature>
<comment type="subunit">
    <text evidence="12">Monomer and homodimer.</text>
</comment>
<dbReference type="GO" id="GO:0006777">
    <property type="term" value="P:Mo-molybdopterin cofactor biosynthetic process"/>
    <property type="evidence" value="ECO:0007669"/>
    <property type="project" value="UniProtKB-UniRule"/>
</dbReference>
<keyword evidence="5 12" id="KW-0547">Nucleotide-binding</keyword>
<evidence type="ECO:0000256" key="3">
    <source>
        <dbReference type="ARBA" id="ARBA00022691"/>
    </source>
</evidence>
<dbReference type="PROSITE" id="PS51918">
    <property type="entry name" value="RADICAL_SAM"/>
    <property type="match status" value="1"/>
</dbReference>
<dbReference type="SFLD" id="SFLDG01383">
    <property type="entry name" value="cyclic_pyranopterin_phosphate"/>
    <property type="match status" value="1"/>
</dbReference>
<feature type="binding site" evidence="12">
    <location>
        <position position="33"/>
    </location>
    <ligand>
        <name>S-adenosyl-L-methionine</name>
        <dbReference type="ChEBI" id="CHEBI:59789"/>
    </ligand>
</feature>
<comment type="catalytic activity">
    <reaction evidence="11 12">
        <text>GTP + AH2 + S-adenosyl-L-methionine = (8S)-3',8-cyclo-7,8-dihydroguanosine 5'-triphosphate + 5'-deoxyadenosine + L-methionine + A + H(+)</text>
        <dbReference type="Rhea" id="RHEA:49576"/>
        <dbReference type="ChEBI" id="CHEBI:13193"/>
        <dbReference type="ChEBI" id="CHEBI:15378"/>
        <dbReference type="ChEBI" id="CHEBI:17319"/>
        <dbReference type="ChEBI" id="CHEBI:17499"/>
        <dbReference type="ChEBI" id="CHEBI:37565"/>
        <dbReference type="ChEBI" id="CHEBI:57844"/>
        <dbReference type="ChEBI" id="CHEBI:59789"/>
        <dbReference type="ChEBI" id="CHEBI:131766"/>
        <dbReference type="EC" id="4.1.99.22"/>
    </reaction>
</comment>
<dbReference type="SFLD" id="SFLDG01067">
    <property type="entry name" value="SPASM/twitch_domain_containing"/>
    <property type="match status" value="1"/>
</dbReference>
<gene>
    <name evidence="12 14" type="primary">moaA</name>
    <name evidence="14" type="ORF">IRI77_25175</name>
</gene>
<dbReference type="AlphaFoldDB" id="A0A7S7NM47"/>
<dbReference type="PANTHER" id="PTHR22960:SF0">
    <property type="entry name" value="MOLYBDENUM COFACTOR BIOSYNTHESIS PROTEIN 1"/>
    <property type="match status" value="1"/>
</dbReference>
<dbReference type="InterPro" id="IPR050105">
    <property type="entry name" value="MoCo_biosynth_MoaA/MoaC"/>
</dbReference>
<evidence type="ECO:0000256" key="4">
    <source>
        <dbReference type="ARBA" id="ARBA00022723"/>
    </source>
</evidence>
<evidence type="ECO:0000256" key="7">
    <source>
        <dbReference type="ARBA" id="ARBA00023014"/>
    </source>
</evidence>
<evidence type="ECO:0000313" key="15">
    <source>
        <dbReference type="Proteomes" id="UP000593892"/>
    </source>
</evidence>
<dbReference type="InterPro" id="IPR013483">
    <property type="entry name" value="MoaA"/>
</dbReference>
<sequence>MTPASTPLIDTFGRVHDNLRISVTDRCNIRCFYCMPEDGVQFMQRSEILTFEEIEHFARVAVSLGVNKIRITGGEPLVRKDLPVLVEKLTAIEGVKDIALTTNGVLLAEQAEALYAAGLRRLNVHLDTLDRERFHQITRRDDLPRVLAGIDRAQQLGFGPIKINAVAVKNLVEPDIVPLARFGRERGIEIRYIEFMPLDAQGLWDHRKVLLTDEMIGLLEAGIGPLEVMPDPDPRAPALEYRWKDGGGAIGFIASVSRPFCLNCNRLRITSDGKLRYCLFAIEETDVKGLLRGNAGDDAIRQVIRDVVWAKWQGHEINTAKFVAPPRPMYSIGG</sequence>
<dbReference type="GO" id="GO:0005525">
    <property type="term" value="F:GTP binding"/>
    <property type="evidence" value="ECO:0007669"/>
    <property type="project" value="UniProtKB-UniRule"/>
</dbReference>
<evidence type="ECO:0000256" key="9">
    <source>
        <dbReference type="ARBA" id="ARBA00023150"/>
    </source>
</evidence>
<evidence type="ECO:0000259" key="13">
    <source>
        <dbReference type="PROSITE" id="PS51918"/>
    </source>
</evidence>
<comment type="pathway">
    <text evidence="12">Cofactor biosynthesis; molybdopterin biosynthesis.</text>
</comment>
<evidence type="ECO:0000256" key="1">
    <source>
        <dbReference type="ARBA" id="ARBA00012167"/>
    </source>
</evidence>
<dbReference type="InterPro" id="IPR000385">
    <property type="entry name" value="MoaA_NifB_PqqE_Fe-S-bd_CS"/>
</dbReference>
<dbReference type="PROSITE" id="PS01305">
    <property type="entry name" value="MOAA_NIFB_PQQE"/>
    <property type="match status" value="1"/>
</dbReference>
<evidence type="ECO:0000256" key="8">
    <source>
        <dbReference type="ARBA" id="ARBA00023134"/>
    </source>
</evidence>
<evidence type="ECO:0000313" key="14">
    <source>
        <dbReference type="EMBL" id="QOY86085.1"/>
    </source>
</evidence>
<dbReference type="InterPro" id="IPR040064">
    <property type="entry name" value="MoaA-like"/>
</dbReference>
<dbReference type="Proteomes" id="UP000593892">
    <property type="component" value="Chromosome"/>
</dbReference>
<evidence type="ECO:0000256" key="5">
    <source>
        <dbReference type="ARBA" id="ARBA00022741"/>
    </source>
</evidence>
<feature type="binding site" evidence="12">
    <location>
        <position position="261"/>
    </location>
    <ligand>
        <name>[4Fe-4S] cluster</name>
        <dbReference type="ChEBI" id="CHEBI:49883"/>
        <label>2</label>
        <note>4Fe-4S-substrate</note>
    </ligand>
</feature>